<dbReference type="Proteomes" id="UP001215087">
    <property type="component" value="Unassembled WGS sequence"/>
</dbReference>
<reference evidence="2 3" key="1">
    <citation type="submission" date="2023-02" db="EMBL/GenBank/DDBJ databases">
        <title>Comparative genome analysis of Eubacterium limosum species.</title>
        <authorList>
            <person name="Bak J.E."/>
        </authorList>
    </citation>
    <scope>NUCLEOTIDE SEQUENCE [LARGE SCALE GENOMIC DNA]</scope>
    <source>
        <strain evidence="2 3">KGMB01548</strain>
    </source>
</reference>
<proteinExistence type="predicted"/>
<feature type="transmembrane region" description="Helical" evidence="1">
    <location>
        <begin position="279"/>
        <end position="303"/>
    </location>
</feature>
<evidence type="ECO:0000313" key="2">
    <source>
        <dbReference type="EMBL" id="MDE1470558.1"/>
    </source>
</evidence>
<feature type="transmembrane region" description="Helical" evidence="1">
    <location>
        <begin position="97"/>
        <end position="125"/>
    </location>
</feature>
<feature type="transmembrane region" description="Helical" evidence="1">
    <location>
        <begin position="52"/>
        <end position="77"/>
    </location>
</feature>
<organism evidence="2 3">
    <name type="scientific">Eubacterium limosum</name>
    <dbReference type="NCBI Taxonomy" id="1736"/>
    <lineage>
        <taxon>Bacteria</taxon>
        <taxon>Bacillati</taxon>
        <taxon>Bacillota</taxon>
        <taxon>Clostridia</taxon>
        <taxon>Eubacteriales</taxon>
        <taxon>Eubacteriaceae</taxon>
        <taxon>Eubacterium</taxon>
    </lineage>
</organism>
<feature type="transmembrane region" description="Helical" evidence="1">
    <location>
        <begin position="201"/>
        <end position="224"/>
    </location>
</feature>
<feature type="transmembrane region" description="Helical" evidence="1">
    <location>
        <begin position="236"/>
        <end position="259"/>
    </location>
</feature>
<protein>
    <recommendedName>
        <fullName evidence="4">Membrane protein YkvI</fullName>
    </recommendedName>
</protein>
<dbReference type="PANTHER" id="PTHR37814">
    <property type="entry name" value="CONSERVED MEMBRANE PROTEIN"/>
    <property type="match status" value="1"/>
</dbReference>
<gene>
    <name evidence="2" type="ORF">PTZ04_09845</name>
</gene>
<feature type="transmembrane region" description="Helical" evidence="1">
    <location>
        <begin position="159"/>
        <end position="181"/>
    </location>
</feature>
<dbReference type="InterPro" id="IPR038728">
    <property type="entry name" value="YkvI-like"/>
</dbReference>
<accession>A0ABT5UPD8</accession>
<keyword evidence="1" id="KW-0472">Membrane</keyword>
<evidence type="ECO:0000313" key="3">
    <source>
        <dbReference type="Proteomes" id="UP001215087"/>
    </source>
</evidence>
<comment type="caution">
    <text evidence="2">The sequence shown here is derived from an EMBL/GenBank/DDBJ whole genome shotgun (WGS) entry which is preliminary data.</text>
</comment>
<keyword evidence="3" id="KW-1185">Reference proteome</keyword>
<feature type="transmembrane region" description="Helical" evidence="1">
    <location>
        <begin position="131"/>
        <end position="152"/>
    </location>
</feature>
<dbReference type="RefSeq" id="WP_227208997.1">
    <property type="nucleotide sequence ID" value="NZ_JAJCLO010000017.1"/>
</dbReference>
<keyword evidence="1" id="KW-1133">Transmembrane helix</keyword>
<dbReference type="EMBL" id="JAQSVD010000004">
    <property type="protein sequence ID" value="MDE1470558.1"/>
    <property type="molecule type" value="Genomic_DNA"/>
</dbReference>
<evidence type="ECO:0008006" key="4">
    <source>
        <dbReference type="Google" id="ProtNLM"/>
    </source>
</evidence>
<sequence length="371" mass="39862">MARFCDIILVIHFKESGHEENHHASGHDDFYRHLSGRKLCLRTGNLPVFGVFGGYGIAGMAVAVFVFFLFGCMIMRISHRTGIRDFEKLVVRGYHPILRLIFGGFTLLFMFTVVMVVVAGAGALLEQLCGFPAFVGSIFMGLLLAVAGTTGARGMVSAFGFVVPFMVAVGLMVGLMSFFNLDLSPLATSPVSGSNPLVGNWLIAALTFVSYNLLVAISVLTPIAPSVESDRAITRGIFWGSLLLFVIAMCVLVPIALHLPLVQDSSLPMLTLASAIHPVLGILYALLLLCGMFGSGLSCLYALSTRVRKIGPIHGKGLLIAIMAAATLGSIAGFKNLIATLFPLFGYFGLLALVSVGFHYWSVRKKEKTNH</sequence>
<dbReference type="PANTHER" id="PTHR37814:SF1">
    <property type="entry name" value="MEMBRANE PROTEIN"/>
    <property type="match status" value="1"/>
</dbReference>
<feature type="transmembrane region" description="Helical" evidence="1">
    <location>
        <begin position="340"/>
        <end position="361"/>
    </location>
</feature>
<name>A0ABT5UPD8_EUBLI</name>
<feature type="transmembrane region" description="Helical" evidence="1">
    <location>
        <begin position="315"/>
        <end position="334"/>
    </location>
</feature>
<evidence type="ECO:0000256" key="1">
    <source>
        <dbReference type="SAM" id="Phobius"/>
    </source>
</evidence>
<keyword evidence="1" id="KW-0812">Transmembrane</keyword>